<proteinExistence type="predicted"/>
<protein>
    <submittedName>
        <fullName evidence="2">Uncharacterized protein</fullName>
    </submittedName>
</protein>
<keyword evidence="1" id="KW-0472">Membrane</keyword>
<keyword evidence="1" id="KW-1133">Transmembrane helix</keyword>
<dbReference type="EMBL" id="GBXM01044901">
    <property type="protein sequence ID" value="JAH63676.1"/>
    <property type="molecule type" value="Transcribed_RNA"/>
</dbReference>
<keyword evidence="1" id="KW-0812">Transmembrane</keyword>
<accession>A0A0E9UCY0</accession>
<reference evidence="2" key="1">
    <citation type="submission" date="2014-11" db="EMBL/GenBank/DDBJ databases">
        <authorList>
            <person name="Amaro Gonzalez C."/>
        </authorList>
    </citation>
    <scope>NUCLEOTIDE SEQUENCE</scope>
</reference>
<name>A0A0E9UCY0_ANGAN</name>
<reference evidence="2" key="2">
    <citation type="journal article" date="2015" name="Fish Shellfish Immunol.">
        <title>Early steps in the European eel (Anguilla anguilla)-Vibrio vulnificus interaction in the gills: Role of the RtxA13 toxin.</title>
        <authorList>
            <person name="Callol A."/>
            <person name="Pajuelo D."/>
            <person name="Ebbesson L."/>
            <person name="Teles M."/>
            <person name="MacKenzie S."/>
            <person name="Amaro C."/>
        </authorList>
    </citation>
    <scope>NUCLEOTIDE SEQUENCE</scope>
</reference>
<evidence type="ECO:0000313" key="2">
    <source>
        <dbReference type="EMBL" id="JAH63676.1"/>
    </source>
</evidence>
<organism evidence="2">
    <name type="scientific">Anguilla anguilla</name>
    <name type="common">European freshwater eel</name>
    <name type="synonym">Muraena anguilla</name>
    <dbReference type="NCBI Taxonomy" id="7936"/>
    <lineage>
        <taxon>Eukaryota</taxon>
        <taxon>Metazoa</taxon>
        <taxon>Chordata</taxon>
        <taxon>Craniata</taxon>
        <taxon>Vertebrata</taxon>
        <taxon>Euteleostomi</taxon>
        <taxon>Actinopterygii</taxon>
        <taxon>Neopterygii</taxon>
        <taxon>Teleostei</taxon>
        <taxon>Anguilliformes</taxon>
        <taxon>Anguillidae</taxon>
        <taxon>Anguilla</taxon>
    </lineage>
</organism>
<evidence type="ECO:0000256" key="1">
    <source>
        <dbReference type="SAM" id="Phobius"/>
    </source>
</evidence>
<dbReference type="AlphaFoldDB" id="A0A0E9UCY0"/>
<feature type="transmembrane region" description="Helical" evidence="1">
    <location>
        <begin position="12"/>
        <end position="31"/>
    </location>
</feature>
<sequence length="40" mass="4722">MCKLKRKLYLPFYCFLCCELMNNTLLFIWLAQPGFLSVCG</sequence>